<dbReference type="OrthoDB" id="6158711at2"/>
<dbReference type="EMBL" id="JXXZ01000006">
    <property type="protein sequence ID" value="KJZ00558.1"/>
    <property type="molecule type" value="Genomic_DNA"/>
</dbReference>
<name>A0A0F4PYS9_9GAMM</name>
<evidence type="ECO:0000313" key="3">
    <source>
        <dbReference type="Proteomes" id="UP000033664"/>
    </source>
</evidence>
<gene>
    <name evidence="2" type="ORF">TW72_07730</name>
</gene>
<dbReference type="AlphaFoldDB" id="A0A0F4PYS9"/>
<dbReference type="RefSeq" id="WP_045979908.1">
    <property type="nucleotide sequence ID" value="NZ_JXXY01000015.1"/>
</dbReference>
<feature type="chain" id="PRO_5002474544" description="Orphan protein" evidence="1">
    <location>
        <begin position="29"/>
        <end position="270"/>
    </location>
</feature>
<dbReference type="GeneID" id="58228376"/>
<evidence type="ECO:0000256" key="1">
    <source>
        <dbReference type="SAM" id="SignalP"/>
    </source>
</evidence>
<organism evidence="2 3">
    <name type="scientific">Pseudoalteromonas ruthenica</name>
    <dbReference type="NCBI Taxonomy" id="151081"/>
    <lineage>
        <taxon>Bacteria</taxon>
        <taxon>Pseudomonadati</taxon>
        <taxon>Pseudomonadota</taxon>
        <taxon>Gammaproteobacteria</taxon>
        <taxon>Alteromonadales</taxon>
        <taxon>Pseudoalteromonadaceae</taxon>
        <taxon>Pseudoalteromonas</taxon>
    </lineage>
</organism>
<dbReference type="Proteomes" id="UP000033664">
    <property type="component" value="Unassembled WGS sequence"/>
</dbReference>
<accession>A0A0F4PYS9</accession>
<comment type="caution">
    <text evidence="2">The sequence shown here is derived from an EMBL/GenBank/DDBJ whole genome shotgun (WGS) entry which is preliminary data.</text>
</comment>
<proteinExistence type="predicted"/>
<dbReference type="eggNOG" id="ENOG502Z818">
    <property type="taxonomic scope" value="Bacteria"/>
</dbReference>
<reference evidence="2 3" key="1">
    <citation type="journal article" date="2015" name="BMC Genomics">
        <title>Genome mining reveals unlocked bioactive potential of marine Gram-negative bacteria.</title>
        <authorList>
            <person name="Machado H."/>
            <person name="Sonnenschein E.C."/>
            <person name="Melchiorsen J."/>
            <person name="Gram L."/>
        </authorList>
    </citation>
    <scope>NUCLEOTIDE SEQUENCE [LARGE SCALE GENOMIC DNA]</scope>
    <source>
        <strain evidence="2 3">S3137</strain>
    </source>
</reference>
<sequence length="270" mass="29991">MKTWSHSIKLAGLGLVLASAVATQPAFANGPIGEHVNHLQENLKDYSEEVEWMVGKVDTLVSKYEQQGKKSVNSDELIEYWESVKFHSAIETNYVPVYASIWQGLYGVKMAIDNGEPSSNVRTQQQAMNAALWQGLGAVKLAAQYQQKGLLESVKTTATESMTQSATIVEIKHKLDRVVAKYAERLNEEATSIVHDTYLHLFEGVEGTLIEQDANLVEVLEKDFNVTLPKAIADDKGVDAVRNVVIDMQTKLDRAKALIEKAEKARKDVF</sequence>
<evidence type="ECO:0000313" key="2">
    <source>
        <dbReference type="EMBL" id="KJZ00558.1"/>
    </source>
</evidence>
<protein>
    <recommendedName>
        <fullName evidence="4">Orphan protein</fullName>
    </recommendedName>
</protein>
<keyword evidence="1" id="KW-0732">Signal</keyword>
<feature type="signal peptide" evidence="1">
    <location>
        <begin position="1"/>
        <end position="28"/>
    </location>
</feature>
<keyword evidence="3" id="KW-1185">Reference proteome</keyword>
<dbReference type="PATRIC" id="fig|151081.8.peg.2692"/>
<evidence type="ECO:0008006" key="4">
    <source>
        <dbReference type="Google" id="ProtNLM"/>
    </source>
</evidence>